<evidence type="ECO:0000313" key="3">
    <source>
        <dbReference type="EMBL" id="MEA5521263.1"/>
    </source>
</evidence>
<keyword evidence="1" id="KW-0175">Coiled coil</keyword>
<feature type="region of interest" description="Disordered" evidence="2">
    <location>
        <begin position="87"/>
        <end position="106"/>
    </location>
</feature>
<organism evidence="3 4">
    <name type="scientific">Limnoraphis robusta CCNP1315</name>
    <dbReference type="NCBI Taxonomy" id="3110306"/>
    <lineage>
        <taxon>Bacteria</taxon>
        <taxon>Bacillati</taxon>
        <taxon>Cyanobacteriota</taxon>
        <taxon>Cyanophyceae</taxon>
        <taxon>Oscillatoriophycideae</taxon>
        <taxon>Oscillatoriales</taxon>
        <taxon>Sirenicapillariaceae</taxon>
        <taxon>Limnoraphis</taxon>
    </lineage>
</organism>
<dbReference type="RefSeq" id="WP_323272152.1">
    <property type="nucleotide sequence ID" value="NZ_JAYGHT010000131.1"/>
</dbReference>
<comment type="caution">
    <text evidence="3">The sequence shown here is derived from an EMBL/GenBank/DDBJ whole genome shotgun (WGS) entry which is preliminary data.</text>
</comment>
<evidence type="ECO:0000313" key="4">
    <source>
        <dbReference type="Proteomes" id="UP001301728"/>
    </source>
</evidence>
<name>A0ABU5U554_9CYAN</name>
<protein>
    <recommendedName>
        <fullName evidence="5">Gas vesicle protein</fullName>
    </recommendedName>
</protein>
<proteinExistence type="predicted"/>
<evidence type="ECO:0000256" key="1">
    <source>
        <dbReference type="SAM" id="Coils"/>
    </source>
</evidence>
<feature type="region of interest" description="Disordered" evidence="2">
    <location>
        <begin position="1"/>
        <end position="23"/>
    </location>
</feature>
<keyword evidence="4" id="KW-1185">Reference proteome</keyword>
<gene>
    <name evidence="3" type="ORF">VB854_20185</name>
</gene>
<feature type="coiled-coil region" evidence="1">
    <location>
        <begin position="37"/>
        <end position="78"/>
    </location>
</feature>
<dbReference type="EMBL" id="JAYGHT010000131">
    <property type="protein sequence ID" value="MEA5521263.1"/>
    <property type="molecule type" value="Genomic_DNA"/>
</dbReference>
<reference evidence="3 4" key="1">
    <citation type="submission" date="2023-12" db="EMBL/GenBank/DDBJ databases">
        <title>Baltic Sea Cyanobacteria.</title>
        <authorList>
            <person name="Delbaje E."/>
            <person name="Fewer D.P."/>
            <person name="Shishido T.K."/>
        </authorList>
    </citation>
    <scope>NUCLEOTIDE SEQUENCE [LARGE SCALE GENOMIC DNA]</scope>
    <source>
        <strain evidence="3 4">CCNP 1315</strain>
    </source>
</reference>
<dbReference type="Proteomes" id="UP001301728">
    <property type="component" value="Unassembled WGS sequence"/>
</dbReference>
<evidence type="ECO:0008006" key="5">
    <source>
        <dbReference type="Google" id="ProtNLM"/>
    </source>
</evidence>
<accession>A0ABU5U554</accession>
<sequence>MANNRLPGPIRPKISTMPRNKSEASQQLELYKLITEKQRIQKELKFMDQRIQQLENRLTVLNHQIESTEQNIQDLRQANPNVPKMLHPSKPVAHSSNNFQAFELEY</sequence>
<evidence type="ECO:0000256" key="2">
    <source>
        <dbReference type="SAM" id="MobiDB-lite"/>
    </source>
</evidence>